<accession>A0A3S5AWJ2</accession>
<organism evidence="2 3">
    <name type="scientific">Protopolystoma xenopodis</name>
    <dbReference type="NCBI Taxonomy" id="117903"/>
    <lineage>
        <taxon>Eukaryota</taxon>
        <taxon>Metazoa</taxon>
        <taxon>Spiralia</taxon>
        <taxon>Lophotrochozoa</taxon>
        <taxon>Platyhelminthes</taxon>
        <taxon>Monogenea</taxon>
        <taxon>Polyopisthocotylea</taxon>
        <taxon>Polystomatidea</taxon>
        <taxon>Polystomatidae</taxon>
        <taxon>Protopolystoma</taxon>
    </lineage>
</organism>
<evidence type="ECO:0000313" key="2">
    <source>
        <dbReference type="EMBL" id="VEL30397.1"/>
    </source>
</evidence>
<comment type="caution">
    <text evidence="2">The sequence shown here is derived from an EMBL/GenBank/DDBJ whole genome shotgun (WGS) entry which is preliminary data.</text>
</comment>
<name>A0A3S5AWJ2_9PLAT</name>
<dbReference type="EMBL" id="CAAALY010111987">
    <property type="protein sequence ID" value="VEL30397.1"/>
    <property type="molecule type" value="Genomic_DNA"/>
</dbReference>
<proteinExistence type="predicted"/>
<evidence type="ECO:0000256" key="1">
    <source>
        <dbReference type="SAM" id="MobiDB-lite"/>
    </source>
</evidence>
<keyword evidence="3" id="KW-1185">Reference proteome</keyword>
<evidence type="ECO:0000313" key="3">
    <source>
        <dbReference type="Proteomes" id="UP000784294"/>
    </source>
</evidence>
<gene>
    <name evidence="2" type="ORF">PXEA_LOCUS23837</name>
</gene>
<feature type="region of interest" description="Disordered" evidence="1">
    <location>
        <begin position="1"/>
        <end position="21"/>
    </location>
</feature>
<feature type="non-terminal residue" evidence="2">
    <location>
        <position position="180"/>
    </location>
</feature>
<protein>
    <submittedName>
        <fullName evidence="2">Uncharacterized protein</fullName>
    </submittedName>
</protein>
<dbReference type="Proteomes" id="UP000784294">
    <property type="component" value="Unassembled WGS sequence"/>
</dbReference>
<sequence length="180" mass="17444">MPPLPFFPPQDASYPRNLAGGRPQQPLLAHYPIAGVEMLSRRPSMQAGSSVYSGATYPASVAHDLTGSLSSGPGFLAPGLGLGLGFGLAPRGLFSGQAASLGCASDQGGSLASLSPGAGFLGPHGLAGPFGPAAGLGPGLLNAAGGSLDGRRAPDAASAEAAAAMPLAGMGLLSNQAIAQ</sequence>
<reference evidence="2" key="1">
    <citation type="submission" date="2018-11" db="EMBL/GenBank/DDBJ databases">
        <authorList>
            <consortium name="Pathogen Informatics"/>
        </authorList>
    </citation>
    <scope>NUCLEOTIDE SEQUENCE</scope>
</reference>
<dbReference type="AlphaFoldDB" id="A0A3S5AWJ2"/>